<gene>
    <name evidence="1" type="ORF">UREG_05340</name>
</gene>
<dbReference type="EMBL" id="CH476617">
    <property type="protein sequence ID" value="EEP80498.1"/>
    <property type="molecule type" value="Genomic_DNA"/>
</dbReference>
<proteinExistence type="predicted"/>
<dbReference type="InParanoid" id="C4JSA1"/>
<dbReference type="RefSeq" id="XP_002584651.1">
    <property type="nucleotide sequence ID" value="XM_002584605.1"/>
</dbReference>
<dbReference type="AlphaFoldDB" id="C4JSA1"/>
<name>C4JSA1_UNCRE</name>
<dbReference type="VEuPathDB" id="FungiDB:UREG_05340"/>
<dbReference type="GeneID" id="8440521"/>
<accession>C4JSA1</accession>
<evidence type="ECO:0000313" key="2">
    <source>
        <dbReference type="Proteomes" id="UP000002058"/>
    </source>
</evidence>
<organism evidence="1 2">
    <name type="scientific">Uncinocarpus reesii (strain UAMH 1704)</name>
    <dbReference type="NCBI Taxonomy" id="336963"/>
    <lineage>
        <taxon>Eukaryota</taxon>
        <taxon>Fungi</taxon>
        <taxon>Dikarya</taxon>
        <taxon>Ascomycota</taxon>
        <taxon>Pezizomycotina</taxon>
        <taxon>Eurotiomycetes</taxon>
        <taxon>Eurotiomycetidae</taxon>
        <taxon>Onygenales</taxon>
        <taxon>Onygenaceae</taxon>
        <taxon>Uncinocarpus</taxon>
    </lineage>
</organism>
<dbReference type="KEGG" id="ure:UREG_05340"/>
<dbReference type="Proteomes" id="UP000002058">
    <property type="component" value="Unassembled WGS sequence"/>
</dbReference>
<sequence length="162" mass="17998">MAGDIDLEVDHQDHGYHRSGRLPDPSSLISNPVDDLCQLVLASITATNQSLQLYLCGRALSYDQVTGPSDLMGSQTATLEQFLTNVPGLPKWTLNQRMALSFNIIACPTKIRSRRSRYVLPFRISKKPVNRMSKFHSHLSGIYSLDARTRLRDAPQAQGTAS</sequence>
<reference evidence="2" key="1">
    <citation type="journal article" date="2009" name="Genome Res.">
        <title>Comparative genomic analyses of the human fungal pathogens Coccidioides and their relatives.</title>
        <authorList>
            <person name="Sharpton T.J."/>
            <person name="Stajich J.E."/>
            <person name="Rounsley S.D."/>
            <person name="Gardner M.J."/>
            <person name="Wortman J.R."/>
            <person name="Jordar V.S."/>
            <person name="Maiti R."/>
            <person name="Kodira C.D."/>
            <person name="Neafsey D.E."/>
            <person name="Zeng Q."/>
            <person name="Hung C.-Y."/>
            <person name="McMahan C."/>
            <person name="Muszewska A."/>
            <person name="Grynberg M."/>
            <person name="Mandel M.A."/>
            <person name="Kellner E.M."/>
            <person name="Barker B.M."/>
            <person name="Galgiani J.N."/>
            <person name="Orbach M.J."/>
            <person name="Kirkland T.N."/>
            <person name="Cole G.T."/>
            <person name="Henn M.R."/>
            <person name="Birren B.W."/>
            <person name="Taylor J.W."/>
        </authorList>
    </citation>
    <scope>NUCLEOTIDE SEQUENCE [LARGE SCALE GENOMIC DNA]</scope>
    <source>
        <strain evidence="2">UAMH 1704</strain>
    </source>
</reference>
<protein>
    <submittedName>
        <fullName evidence="1">Uncharacterized protein</fullName>
    </submittedName>
</protein>
<evidence type="ECO:0000313" key="1">
    <source>
        <dbReference type="EMBL" id="EEP80498.1"/>
    </source>
</evidence>
<keyword evidence="2" id="KW-1185">Reference proteome</keyword>
<dbReference type="HOGENOM" id="CLU_1636677_0_0_1"/>
<dbReference type="OrthoDB" id="3565018at2759"/>